<comment type="caution">
    <text evidence="2">The sequence shown here is derived from an EMBL/GenBank/DDBJ whole genome shotgun (WGS) entry which is preliminary data.</text>
</comment>
<sequence>MKKRKFLVLVMCIVMIFSTVTISGTTNVEAKATKKALKYLKGTWHTWGMPGYKVKFTKKYVKYYADYDSNFNQLSSKKLGKLEFKHKIVSTKKKKGKWTIKVKRGKGSYYYFKTSANDKKVLEYWGKLKDGNTYSGSDSLEKWK</sequence>
<reference evidence="2 3" key="1">
    <citation type="submission" date="2007-03" db="EMBL/GenBank/DDBJ databases">
        <authorList>
            <person name="Fulton L."/>
            <person name="Clifton S."/>
            <person name="Fulton B."/>
            <person name="Xu J."/>
            <person name="Minx P."/>
            <person name="Pepin K.H."/>
            <person name="Johnson M."/>
            <person name="Thiruvilangam P."/>
            <person name="Bhonagiri V."/>
            <person name="Nash W.E."/>
            <person name="Mardis E.R."/>
            <person name="Wilson R.K."/>
        </authorList>
    </citation>
    <scope>NUCLEOTIDE SEQUENCE [LARGE SCALE GENOMIC DNA]</scope>
    <source>
        <strain evidence="2 3">ATCC 27560</strain>
    </source>
</reference>
<evidence type="ECO:0000313" key="2">
    <source>
        <dbReference type="EMBL" id="EDM50301.1"/>
    </source>
</evidence>
<dbReference type="RefSeq" id="WP_005363580.1">
    <property type="nucleotide sequence ID" value="NZ_DS264286.1"/>
</dbReference>
<protein>
    <recommendedName>
        <fullName evidence="4">DUF5640 domain-containing protein</fullName>
    </recommendedName>
</protein>
<evidence type="ECO:0000313" key="3">
    <source>
        <dbReference type="Proteomes" id="UP000006000"/>
    </source>
</evidence>
<proteinExistence type="predicted"/>
<gene>
    <name evidence="2" type="ORF">EUBVEN_02250</name>
</gene>
<dbReference type="HOGENOM" id="CLU_1793572_0_0_9"/>
<feature type="chain" id="PRO_5038518731" description="DUF5640 domain-containing protein" evidence="1">
    <location>
        <begin position="24"/>
        <end position="144"/>
    </location>
</feature>
<dbReference type="EMBL" id="AAVL02000037">
    <property type="protein sequence ID" value="EDM50301.1"/>
    <property type="molecule type" value="Genomic_DNA"/>
</dbReference>
<dbReference type="Proteomes" id="UP000006000">
    <property type="component" value="Unassembled WGS sequence"/>
</dbReference>
<feature type="signal peptide" evidence="1">
    <location>
        <begin position="1"/>
        <end position="23"/>
    </location>
</feature>
<dbReference type="STRING" id="411463.EUBVEN_02250"/>
<evidence type="ECO:0008006" key="4">
    <source>
        <dbReference type="Google" id="ProtNLM"/>
    </source>
</evidence>
<accession>A5Z957</accession>
<name>A5Z957_9FIRM</name>
<keyword evidence="1" id="KW-0732">Signal</keyword>
<organism evidence="2 3">
    <name type="scientific">Eubacterium ventriosum ATCC 27560</name>
    <dbReference type="NCBI Taxonomy" id="411463"/>
    <lineage>
        <taxon>Bacteria</taxon>
        <taxon>Bacillati</taxon>
        <taxon>Bacillota</taxon>
        <taxon>Clostridia</taxon>
        <taxon>Eubacteriales</taxon>
        <taxon>Eubacteriaceae</taxon>
        <taxon>Eubacterium</taxon>
    </lineage>
</organism>
<dbReference type="AlphaFoldDB" id="A5Z957"/>
<evidence type="ECO:0000256" key="1">
    <source>
        <dbReference type="SAM" id="SignalP"/>
    </source>
</evidence>
<reference evidence="2 3" key="2">
    <citation type="submission" date="2007-04" db="EMBL/GenBank/DDBJ databases">
        <title>Draft genome sequence of Eubacterium ventriosum (ATCC 27560).</title>
        <authorList>
            <person name="Sudarsanam P."/>
            <person name="Ley R."/>
            <person name="Guruge J."/>
            <person name="Turnbaugh P.J."/>
            <person name="Mahowald M."/>
            <person name="Liep D."/>
            <person name="Gordon J."/>
        </authorList>
    </citation>
    <scope>NUCLEOTIDE SEQUENCE [LARGE SCALE GENOMIC DNA]</scope>
    <source>
        <strain evidence="2 3">ATCC 27560</strain>
    </source>
</reference>